<proteinExistence type="predicted"/>
<protein>
    <submittedName>
        <fullName evidence="1">Uncharacterized protein</fullName>
    </submittedName>
</protein>
<reference evidence="2" key="1">
    <citation type="journal article" date="2019" name="Int. J. Syst. Evol. Microbiol.">
        <title>The Global Catalogue of Microorganisms (GCM) 10K type strain sequencing project: providing services to taxonomists for standard genome sequencing and annotation.</title>
        <authorList>
            <consortium name="The Broad Institute Genomics Platform"/>
            <consortium name="The Broad Institute Genome Sequencing Center for Infectious Disease"/>
            <person name="Wu L."/>
            <person name="Ma J."/>
        </authorList>
    </citation>
    <scope>NUCLEOTIDE SEQUENCE [LARGE SCALE GENOMIC DNA]</scope>
    <source>
        <strain evidence="2">CGMCC 1.18578</strain>
    </source>
</reference>
<keyword evidence="2" id="KW-1185">Reference proteome</keyword>
<accession>A0ABW0QVM7</accession>
<dbReference type="RefSeq" id="WP_378110754.1">
    <property type="nucleotide sequence ID" value="NZ_JBHSNC010000016.1"/>
</dbReference>
<sequence length="70" mass="7909">ASRPATFVALSRWDVVNTTTLSAIALEQGRASIPDPNLTPAFARRHLEEELRQFILVSKFRERTDTEVVI</sequence>
<gene>
    <name evidence="1" type="ORF">ACFPQ4_05380</name>
</gene>
<dbReference type="Proteomes" id="UP001596108">
    <property type="component" value="Unassembled WGS sequence"/>
</dbReference>
<evidence type="ECO:0000313" key="1">
    <source>
        <dbReference type="EMBL" id="MFC5528883.1"/>
    </source>
</evidence>
<name>A0ABW0QVM7_9BACL</name>
<comment type="caution">
    <text evidence="1">The sequence shown here is derived from an EMBL/GenBank/DDBJ whole genome shotgun (WGS) entry which is preliminary data.</text>
</comment>
<organism evidence="1 2">
    <name type="scientific">Cohnella yongneupensis</name>
    <dbReference type="NCBI Taxonomy" id="425006"/>
    <lineage>
        <taxon>Bacteria</taxon>
        <taxon>Bacillati</taxon>
        <taxon>Bacillota</taxon>
        <taxon>Bacilli</taxon>
        <taxon>Bacillales</taxon>
        <taxon>Paenibacillaceae</taxon>
        <taxon>Cohnella</taxon>
    </lineage>
</organism>
<evidence type="ECO:0000313" key="2">
    <source>
        <dbReference type="Proteomes" id="UP001596108"/>
    </source>
</evidence>
<dbReference type="EMBL" id="JBHSNC010000016">
    <property type="protein sequence ID" value="MFC5528883.1"/>
    <property type="molecule type" value="Genomic_DNA"/>
</dbReference>
<feature type="non-terminal residue" evidence="1">
    <location>
        <position position="1"/>
    </location>
</feature>